<accession>A0ABN7WZN9</accession>
<evidence type="ECO:0000256" key="1">
    <source>
        <dbReference type="SAM" id="MobiDB-lite"/>
    </source>
</evidence>
<name>A0ABN7WZN9_GIGMA</name>
<proteinExistence type="predicted"/>
<feature type="region of interest" description="Disordered" evidence="1">
    <location>
        <begin position="86"/>
        <end position="122"/>
    </location>
</feature>
<feature type="non-terminal residue" evidence="2">
    <location>
        <position position="1"/>
    </location>
</feature>
<dbReference type="EMBL" id="CAJVQB010070137">
    <property type="protein sequence ID" value="CAG8842777.1"/>
    <property type="molecule type" value="Genomic_DNA"/>
</dbReference>
<evidence type="ECO:0000313" key="3">
    <source>
        <dbReference type="Proteomes" id="UP000789901"/>
    </source>
</evidence>
<gene>
    <name evidence="2" type="ORF">GMARGA_LOCUS36170</name>
</gene>
<dbReference type="Proteomes" id="UP000789901">
    <property type="component" value="Unassembled WGS sequence"/>
</dbReference>
<sequence>KQEITQVEEEFFKGIKSETEKEVETTPSRDLIATTEIELTITTPSRKVMLELLECGTTDYGTNKVQKQIIDQELKQTNELEELVKNRHKEVTTKETNNSLVQKEKNSLEISFGPDSRSLKES</sequence>
<protein>
    <submittedName>
        <fullName evidence="2">28712_t:CDS:1</fullName>
    </submittedName>
</protein>
<evidence type="ECO:0000313" key="2">
    <source>
        <dbReference type="EMBL" id="CAG8842777.1"/>
    </source>
</evidence>
<reference evidence="2 3" key="1">
    <citation type="submission" date="2021-06" db="EMBL/GenBank/DDBJ databases">
        <authorList>
            <person name="Kallberg Y."/>
            <person name="Tangrot J."/>
            <person name="Rosling A."/>
        </authorList>
    </citation>
    <scope>NUCLEOTIDE SEQUENCE [LARGE SCALE GENOMIC DNA]</scope>
    <source>
        <strain evidence="2 3">120-4 pot B 10/14</strain>
    </source>
</reference>
<comment type="caution">
    <text evidence="2">The sequence shown here is derived from an EMBL/GenBank/DDBJ whole genome shotgun (WGS) entry which is preliminary data.</text>
</comment>
<organism evidence="2 3">
    <name type="scientific">Gigaspora margarita</name>
    <dbReference type="NCBI Taxonomy" id="4874"/>
    <lineage>
        <taxon>Eukaryota</taxon>
        <taxon>Fungi</taxon>
        <taxon>Fungi incertae sedis</taxon>
        <taxon>Mucoromycota</taxon>
        <taxon>Glomeromycotina</taxon>
        <taxon>Glomeromycetes</taxon>
        <taxon>Diversisporales</taxon>
        <taxon>Gigasporaceae</taxon>
        <taxon>Gigaspora</taxon>
    </lineage>
</organism>
<keyword evidence="3" id="KW-1185">Reference proteome</keyword>
<feature type="non-terminal residue" evidence="2">
    <location>
        <position position="122"/>
    </location>
</feature>